<protein>
    <submittedName>
        <fullName evidence="3">Uncharacterized protein</fullName>
    </submittedName>
</protein>
<dbReference type="Proteomes" id="UP001437256">
    <property type="component" value="Unassembled WGS sequence"/>
</dbReference>
<dbReference type="Pfam" id="PF06522">
    <property type="entry name" value="B12D"/>
    <property type="match status" value="1"/>
</dbReference>
<dbReference type="InterPro" id="IPR010530">
    <property type="entry name" value="B12D"/>
</dbReference>
<evidence type="ECO:0000256" key="2">
    <source>
        <dbReference type="SAM" id="Phobius"/>
    </source>
</evidence>
<evidence type="ECO:0000256" key="1">
    <source>
        <dbReference type="SAM" id="MobiDB-lite"/>
    </source>
</evidence>
<keyword evidence="2" id="KW-0812">Transmembrane</keyword>
<feature type="compositionally biased region" description="Basic and acidic residues" evidence="1">
    <location>
        <begin position="73"/>
        <end position="82"/>
    </location>
</feature>
<comment type="caution">
    <text evidence="3">The sequence shown here is derived from an EMBL/GenBank/DDBJ whole genome shotgun (WGS) entry which is preliminary data.</text>
</comment>
<feature type="transmembrane region" description="Helical" evidence="2">
    <location>
        <begin position="12"/>
        <end position="37"/>
    </location>
</feature>
<name>A0ABR2ZUI9_9AGAR</name>
<keyword evidence="4" id="KW-1185">Reference proteome</keyword>
<keyword evidence="2" id="KW-0472">Membrane</keyword>
<gene>
    <name evidence="3" type="ORF">AAF712_008270</name>
</gene>
<feature type="region of interest" description="Disordered" evidence="1">
    <location>
        <begin position="58"/>
        <end position="82"/>
    </location>
</feature>
<proteinExistence type="predicted"/>
<sequence>MSNLARKSFMKNWMAVEALPILGIVTFVVTGGSYALYRSALGPTIQWTRSNATPWNEIKPTQGTKMLDPTGHFNERWSRERL</sequence>
<reference evidence="3 4" key="1">
    <citation type="submission" date="2024-05" db="EMBL/GenBank/DDBJ databases">
        <title>A draft genome resource for the thread blight pathogen Marasmius tenuissimus strain MS-2.</title>
        <authorList>
            <person name="Yulfo-Soto G.E."/>
            <person name="Baruah I.K."/>
            <person name="Amoako-Attah I."/>
            <person name="Bukari Y."/>
            <person name="Meinhardt L.W."/>
            <person name="Bailey B.A."/>
            <person name="Cohen S.P."/>
        </authorList>
    </citation>
    <scope>NUCLEOTIDE SEQUENCE [LARGE SCALE GENOMIC DNA]</scope>
    <source>
        <strain evidence="3 4">MS-2</strain>
    </source>
</reference>
<evidence type="ECO:0000313" key="3">
    <source>
        <dbReference type="EMBL" id="KAL0064724.1"/>
    </source>
</evidence>
<accession>A0ABR2ZUI9</accession>
<organism evidence="3 4">
    <name type="scientific">Marasmius tenuissimus</name>
    <dbReference type="NCBI Taxonomy" id="585030"/>
    <lineage>
        <taxon>Eukaryota</taxon>
        <taxon>Fungi</taxon>
        <taxon>Dikarya</taxon>
        <taxon>Basidiomycota</taxon>
        <taxon>Agaricomycotina</taxon>
        <taxon>Agaricomycetes</taxon>
        <taxon>Agaricomycetidae</taxon>
        <taxon>Agaricales</taxon>
        <taxon>Marasmiineae</taxon>
        <taxon>Marasmiaceae</taxon>
        <taxon>Marasmius</taxon>
    </lineage>
</organism>
<keyword evidence="2" id="KW-1133">Transmembrane helix</keyword>
<evidence type="ECO:0000313" key="4">
    <source>
        <dbReference type="Proteomes" id="UP001437256"/>
    </source>
</evidence>
<dbReference type="EMBL" id="JBBXMP010000057">
    <property type="protein sequence ID" value="KAL0064724.1"/>
    <property type="molecule type" value="Genomic_DNA"/>
</dbReference>